<evidence type="ECO:0000259" key="2">
    <source>
        <dbReference type="Pfam" id="PF21788"/>
    </source>
</evidence>
<name>A0AAV8VD43_9CUCU</name>
<accession>A0AAV8VD43</accession>
<dbReference type="PANTHER" id="PTHR33053">
    <property type="entry name" value="PROTEIN, PUTATIVE-RELATED"/>
    <property type="match status" value="1"/>
</dbReference>
<organism evidence="3 4">
    <name type="scientific">Exocentrus adspersus</name>
    <dbReference type="NCBI Taxonomy" id="1586481"/>
    <lineage>
        <taxon>Eukaryota</taxon>
        <taxon>Metazoa</taxon>
        <taxon>Ecdysozoa</taxon>
        <taxon>Arthropoda</taxon>
        <taxon>Hexapoda</taxon>
        <taxon>Insecta</taxon>
        <taxon>Pterygota</taxon>
        <taxon>Neoptera</taxon>
        <taxon>Endopterygota</taxon>
        <taxon>Coleoptera</taxon>
        <taxon>Polyphaga</taxon>
        <taxon>Cucujiformia</taxon>
        <taxon>Chrysomeloidea</taxon>
        <taxon>Cerambycidae</taxon>
        <taxon>Lamiinae</taxon>
        <taxon>Acanthocinini</taxon>
        <taxon>Exocentrus</taxon>
    </lineage>
</organism>
<dbReference type="InterPro" id="IPR048366">
    <property type="entry name" value="TNP-like_GBD"/>
</dbReference>
<dbReference type="EMBL" id="JANEYG010000154">
    <property type="protein sequence ID" value="KAJ8911937.1"/>
    <property type="molecule type" value="Genomic_DNA"/>
</dbReference>
<sequence>MYLCVMKPPYPKVHCLQDIEPRLTCIRHPKDFLLSLTVCPPASVPLSLTHPVETNNVVVFNNFCDENETTVNSCNLNINSSSDGSLDNLDEPSEMSRNNENNSGILSRADADLNCDLDLRDKLKQWAMNSDSTHSSITKLLHILSFYHPELPKDCRTLLQTPIQMKTTTLETGHYCHLGLKNALESFILMHPDFDSNFLNVAFNIDGIPLYKSTNSQIWPILGQVKNFNAKPFPIGIFYGTSKPTPLELYLYDFVSELKTMCESNLIFQRKRFKVKIFGFICDAPARSFMKCIKHHSGYSSCEKCLQTGEYVDGRVVFERTTAPKRTDFAFNQRVDDDHHTGVSPLQNLPREFNRKPRSLTELARWKATELRTFLLYLGPLVLNKTVDLAIYEHFLLLHCAITIIISDHHISKYKAKFADDDDVETYGGLDNFSAFSFETYLNEIKRLVKSTTNPLAEIHNRLTERNFVNQIHPATEKAIQLKLKHNSGPVIDSQCRYEQYNKDAANQAAVNSLLKDTEECFKREGRENKLLWFLVNNEEVITLYDVPHLFKGLTNNLLEDLQFKIGDKGMVAKWDHIVTLYNLDISIEDQLCFKLTDKHVLKRRINKMKVSYCTLVFSHQVGSLMKRIAMWGMYSSLDSTNLGPEAADLLNYCFFFDKLFDSLNVKSKTGPATQPLKGRVTAQSPHEEYWRAVVKVLQSMTYFDNNKKNSSSYVRAHGVRNISSGASHFMSSFKTLFVNNFLTYHSPFSNCEKDDTSNLKSFMTTNVVADVNVSLQSEITDDFQSQFSAIPLHKRTKLNKCTITYYARDIIKAIGATKFKTRKEIVLPENVSENFLIIDDGTEDRIIVFATPYMIQFLSRNCEYFGDAQVQTLRNVFPGIVVTGCNFNAMEETGLTKEYKENEEIRQHIRLCAAFAHIPEDATDDVYVYIIGLFQALGKSYIVPSQSCAMKKWRSKRARAVSWTPDFRSKQICGNSRTDTQIVPRTVWTDLRT</sequence>
<evidence type="ECO:0000313" key="4">
    <source>
        <dbReference type="Proteomes" id="UP001159042"/>
    </source>
</evidence>
<dbReference type="AlphaFoldDB" id="A0AAV8VD43"/>
<evidence type="ECO:0000256" key="1">
    <source>
        <dbReference type="SAM" id="MobiDB-lite"/>
    </source>
</evidence>
<dbReference type="PANTHER" id="PTHR33053:SF24">
    <property type="entry name" value="TRANSPOSASE DOMAIN-CONTAINING PROTEIN"/>
    <property type="match status" value="1"/>
</dbReference>
<dbReference type="Proteomes" id="UP001159042">
    <property type="component" value="Unassembled WGS sequence"/>
</dbReference>
<reference evidence="3 4" key="1">
    <citation type="journal article" date="2023" name="Insect Mol. Biol.">
        <title>Genome sequencing provides insights into the evolution of gene families encoding plant cell wall-degrading enzymes in longhorned beetles.</title>
        <authorList>
            <person name="Shin N.R."/>
            <person name="Okamura Y."/>
            <person name="Kirsch R."/>
            <person name="Pauchet Y."/>
        </authorList>
    </citation>
    <scope>NUCLEOTIDE SEQUENCE [LARGE SCALE GENOMIC DNA]</scope>
    <source>
        <strain evidence="3">EAD_L_NR</strain>
    </source>
</reference>
<proteinExistence type="predicted"/>
<feature type="domain" description="Transposable element P transposase-like GTP-binding insertion" evidence="2">
    <location>
        <begin position="550"/>
        <end position="671"/>
    </location>
</feature>
<feature type="compositionally biased region" description="Polar residues" evidence="1">
    <location>
        <begin position="95"/>
        <end position="104"/>
    </location>
</feature>
<dbReference type="Pfam" id="PF21788">
    <property type="entry name" value="TNP-like_GBD"/>
    <property type="match status" value="1"/>
</dbReference>
<evidence type="ECO:0000313" key="3">
    <source>
        <dbReference type="EMBL" id="KAJ8911937.1"/>
    </source>
</evidence>
<gene>
    <name evidence="3" type="ORF">NQ315_016279</name>
</gene>
<protein>
    <recommendedName>
        <fullName evidence="2">Transposable element P transposase-like GTP-binding insertion domain-containing protein</fullName>
    </recommendedName>
</protein>
<keyword evidence="4" id="KW-1185">Reference proteome</keyword>
<feature type="region of interest" description="Disordered" evidence="1">
    <location>
        <begin position="83"/>
        <end position="104"/>
    </location>
</feature>
<comment type="caution">
    <text evidence="3">The sequence shown here is derived from an EMBL/GenBank/DDBJ whole genome shotgun (WGS) entry which is preliminary data.</text>
</comment>